<dbReference type="RefSeq" id="WP_158041375.1">
    <property type="nucleotide sequence ID" value="NZ_JACCFV010000001.1"/>
</dbReference>
<protein>
    <submittedName>
        <fullName evidence="2">ROK family protein</fullName>
    </submittedName>
</protein>
<dbReference type="OrthoDB" id="9810372at2"/>
<dbReference type="InterPro" id="IPR043129">
    <property type="entry name" value="ATPase_NBD"/>
</dbReference>
<reference evidence="2 3" key="1">
    <citation type="submission" date="2019-09" db="EMBL/GenBank/DDBJ databases">
        <title>Phylogeny of genus Pseudoclavibacter and closely related genus.</title>
        <authorList>
            <person name="Li Y."/>
        </authorList>
    </citation>
    <scope>NUCLEOTIDE SEQUENCE [LARGE SCALE GENOMIC DNA]</scope>
    <source>
        <strain evidence="2 3">DSM 23821</strain>
    </source>
</reference>
<name>A0A7J5BPD3_9MICO</name>
<dbReference type="Proteomes" id="UP000467240">
    <property type="component" value="Unassembled WGS sequence"/>
</dbReference>
<comment type="similarity">
    <text evidence="1">Belongs to the ROK (NagC/XylR) family.</text>
</comment>
<sequence length="320" mass="32061">MTPGPSNPPGLSLGAGVAVVAIDVGGTDTKRAAVGADGTFVPLETLPTPRLGAAEWVVEQAPAWRAEAEALVGRVDALGVVVPGIVDEPAGVAVASHNLGWRDFPLRELLRSRLELPVALGHDVRAAGVAETRLGAAAGERDVAVVVIGTGVAAALVVDGAPLRAGGYAGEIGHLVVADGPACVCGGRGCLEAVASAAAIALRYETRTGRAAAGSRDVLEAMRAGDADAAAVWQDAVEGIATTLRHLSTITGPEVVVLGGGLASAGNELLEPIERALDRRITIQRRPSLRIAALGPRAGLVGAALLARDLDADHGPGAGA</sequence>
<accession>A0A7J5BPD3</accession>
<dbReference type="Gene3D" id="3.30.420.40">
    <property type="match status" value="2"/>
</dbReference>
<comment type="caution">
    <text evidence="2">The sequence shown here is derived from an EMBL/GenBank/DDBJ whole genome shotgun (WGS) entry which is preliminary data.</text>
</comment>
<proteinExistence type="inferred from homology"/>
<dbReference type="EMBL" id="WBJZ01000017">
    <property type="protein sequence ID" value="KAB1654799.1"/>
    <property type="molecule type" value="Genomic_DNA"/>
</dbReference>
<keyword evidence="3" id="KW-1185">Reference proteome</keyword>
<dbReference type="Pfam" id="PF00480">
    <property type="entry name" value="ROK"/>
    <property type="match status" value="1"/>
</dbReference>
<dbReference type="AlphaFoldDB" id="A0A7J5BPD3"/>
<dbReference type="InterPro" id="IPR000600">
    <property type="entry name" value="ROK"/>
</dbReference>
<evidence type="ECO:0000256" key="1">
    <source>
        <dbReference type="ARBA" id="ARBA00006479"/>
    </source>
</evidence>
<dbReference type="SUPFAM" id="SSF53067">
    <property type="entry name" value="Actin-like ATPase domain"/>
    <property type="match status" value="1"/>
</dbReference>
<organism evidence="2 3">
    <name type="scientific">Pseudoclavibacter chungangensis</name>
    <dbReference type="NCBI Taxonomy" id="587635"/>
    <lineage>
        <taxon>Bacteria</taxon>
        <taxon>Bacillati</taxon>
        <taxon>Actinomycetota</taxon>
        <taxon>Actinomycetes</taxon>
        <taxon>Micrococcales</taxon>
        <taxon>Microbacteriaceae</taxon>
        <taxon>Pseudoclavibacter</taxon>
    </lineage>
</organism>
<evidence type="ECO:0000313" key="2">
    <source>
        <dbReference type="EMBL" id="KAB1654799.1"/>
    </source>
</evidence>
<dbReference type="PANTHER" id="PTHR18964:SF149">
    <property type="entry name" value="BIFUNCTIONAL UDP-N-ACETYLGLUCOSAMINE 2-EPIMERASE_N-ACETYLMANNOSAMINE KINASE"/>
    <property type="match status" value="1"/>
</dbReference>
<evidence type="ECO:0000313" key="3">
    <source>
        <dbReference type="Proteomes" id="UP000467240"/>
    </source>
</evidence>
<dbReference type="PANTHER" id="PTHR18964">
    <property type="entry name" value="ROK (REPRESSOR, ORF, KINASE) FAMILY"/>
    <property type="match status" value="1"/>
</dbReference>
<gene>
    <name evidence="2" type="ORF">F8O01_12935</name>
</gene>